<protein>
    <submittedName>
        <fullName evidence="1">VWA domain-containing protein</fullName>
    </submittedName>
</protein>
<dbReference type="EMBL" id="CP041238">
    <property type="protein sequence ID" value="QLL63511.1"/>
    <property type="molecule type" value="Genomic_DNA"/>
</dbReference>
<dbReference type="Proteomes" id="UP000510721">
    <property type="component" value="Chromosome"/>
</dbReference>
<evidence type="ECO:0000313" key="1">
    <source>
        <dbReference type="EMBL" id="QLL63511.1"/>
    </source>
</evidence>
<dbReference type="PANTHER" id="PTHR39338">
    <property type="entry name" value="BLL5662 PROTEIN-RELATED"/>
    <property type="match status" value="1"/>
</dbReference>
<sequence>MFIPFFLELKAAKVPVTLREFLSLIEGMETGIATFDVEAFYFLARAALVKDERHIDRFDRVFRQCFAGLEAVSPSEAFGEAAIPEEWLKKLAEKYLTEEEKKLVEALGGFDKLMETLRQRLAEQTGRHQGGSKWIGTAGTSPFGAYGYNPEGVRIGQEGSRHRRAAKVWDRREFRDYDDTVELGTRNIKAALKRLRRWVREGAAEELDLSGTIRSTAEHGYLDVVTRPERRNAVKLLMFFDVGGSMDDHIRVVEELFSAVRSEFRHMDYFYFHNCVYEGLWKDNRRRRADVTRTAELLRTFGGDYRAIFVGDASMSPYEISHPGGSVEYWNDEAGALWLQRITAHFPRSIWLNPVPAEHWRHTQSIAMIRALFGGRMFPLTLAGLQAATRELSR</sequence>
<accession>A0A859QXB9</accession>
<dbReference type="AlphaFoldDB" id="A0A859QXB9"/>
<keyword evidence="2" id="KW-1185">Reference proteome</keyword>
<name>A0A859QXB9_9HYPH</name>
<reference evidence="1 2" key="1">
    <citation type="submission" date="2019-06" db="EMBL/GenBank/DDBJ databases">
        <title>Complete genome sequence of Ensifer mexicanus ITTG R7 isolated from nodules of Acacia angustissima (Mill.) Kuntze.</title>
        <authorList>
            <person name="Rincon-Rosales R."/>
            <person name="Rogel M.A."/>
            <person name="Guerrero G."/>
            <person name="Rincon-Molina C.I."/>
            <person name="Lopez-Lopez A."/>
            <person name="Martinez-Romero E."/>
        </authorList>
    </citation>
    <scope>NUCLEOTIDE SEQUENCE [LARGE SCALE GENOMIC DNA]</scope>
    <source>
        <strain evidence="1 2">ITTG R7</strain>
    </source>
</reference>
<proteinExistence type="predicted"/>
<dbReference type="KEGG" id="emx:FKV68_19740"/>
<gene>
    <name evidence="1" type="ORF">FKV68_19740</name>
</gene>
<dbReference type="RefSeq" id="WP_180939390.1">
    <property type="nucleotide sequence ID" value="NZ_CP041238.1"/>
</dbReference>
<evidence type="ECO:0000313" key="2">
    <source>
        <dbReference type="Proteomes" id="UP000510721"/>
    </source>
</evidence>
<organism evidence="1 2">
    <name type="scientific">Sinorhizobium mexicanum</name>
    <dbReference type="NCBI Taxonomy" id="375549"/>
    <lineage>
        <taxon>Bacteria</taxon>
        <taxon>Pseudomonadati</taxon>
        <taxon>Pseudomonadota</taxon>
        <taxon>Alphaproteobacteria</taxon>
        <taxon>Hyphomicrobiales</taxon>
        <taxon>Rhizobiaceae</taxon>
        <taxon>Sinorhizobium/Ensifer group</taxon>
        <taxon>Sinorhizobium</taxon>
    </lineage>
</organism>
<dbReference type="PANTHER" id="PTHR39338:SF7">
    <property type="entry name" value="BLL6692 PROTEIN"/>
    <property type="match status" value="1"/>
</dbReference>
<dbReference type="InterPro" id="IPR008912">
    <property type="entry name" value="Uncharacterised_CoxE"/>
</dbReference>
<dbReference type="Pfam" id="PF05762">
    <property type="entry name" value="VWA_CoxE"/>
    <property type="match status" value="1"/>
</dbReference>